<dbReference type="EMBL" id="JAFNEN010000279">
    <property type="protein sequence ID" value="KAG8187088.1"/>
    <property type="molecule type" value="Genomic_DNA"/>
</dbReference>
<evidence type="ECO:0000256" key="1">
    <source>
        <dbReference type="SAM" id="MobiDB-lite"/>
    </source>
</evidence>
<dbReference type="AlphaFoldDB" id="A0AAV6UTY3"/>
<feature type="region of interest" description="Disordered" evidence="1">
    <location>
        <begin position="1"/>
        <end position="99"/>
    </location>
</feature>
<evidence type="ECO:0000313" key="2">
    <source>
        <dbReference type="EMBL" id="KAG8187088.1"/>
    </source>
</evidence>
<feature type="compositionally biased region" description="Basic and acidic residues" evidence="1">
    <location>
        <begin position="29"/>
        <end position="39"/>
    </location>
</feature>
<feature type="compositionally biased region" description="Basic and acidic residues" evidence="1">
    <location>
        <begin position="1"/>
        <end position="17"/>
    </location>
</feature>
<reference evidence="2 3" key="1">
    <citation type="journal article" date="2022" name="Nat. Ecol. Evol.">
        <title>A masculinizing supergene underlies an exaggerated male reproductive morph in a spider.</title>
        <authorList>
            <person name="Hendrickx F."/>
            <person name="De Corte Z."/>
            <person name="Sonet G."/>
            <person name="Van Belleghem S.M."/>
            <person name="Kostlbacher S."/>
            <person name="Vangestel C."/>
        </authorList>
    </citation>
    <scope>NUCLEOTIDE SEQUENCE [LARGE SCALE GENOMIC DNA]</scope>
    <source>
        <strain evidence="2">W744_W776</strain>
    </source>
</reference>
<feature type="compositionally biased region" description="Basic residues" evidence="1">
    <location>
        <begin position="89"/>
        <end position="99"/>
    </location>
</feature>
<evidence type="ECO:0000313" key="3">
    <source>
        <dbReference type="Proteomes" id="UP000827092"/>
    </source>
</evidence>
<gene>
    <name evidence="2" type="ORF">JTE90_023930</name>
</gene>
<keyword evidence="3" id="KW-1185">Reference proteome</keyword>
<protein>
    <submittedName>
        <fullName evidence="2">Uncharacterized protein</fullName>
    </submittedName>
</protein>
<organism evidence="2 3">
    <name type="scientific">Oedothorax gibbosus</name>
    <dbReference type="NCBI Taxonomy" id="931172"/>
    <lineage>
        <taxon>Eukaryota</taxon>
        <taxon>Metazoa</taxon>
        <taxon>Ecdysozoa</taxon>
        <taxon>Arthropoda</taxon>
        <taxon>Chelicerata</taxon>
        <taxon>Arachnida</taxon>
        <taxon>Araneae</taxon>
        <taxon>Araneomorphae</taxon>
        <taxon>Entelegynae</taxon>
        <taxon>Araneoidea</taxon>
        <taxon>Linyphiidae</taxon>
        <taxon>Erigoninae</taxon>
        <taxon>Oedothorax</taxon>
    </lineage>
</organism>
<comment type="caution">
    <text evidence="2">The sequence shown here is derived from an EMBL/GenBank/DDBJ whole genome shotgun (WGS) entry which is preliminary data.</text>
</comment>
<dbReference type="Proteomes" id="UP000827092">
    <property type="component" value="Unassembled WGS sequence"/>
</dbReference>
<name>A0AAV6UTY3_9ARAC</name>
<feature type="compositionally biased region" description="Basic and acidic residues" evidence="1">
    <location>
        <begin position="47"/>
        <end position="66"/>
    </location>
</feature>
<accession>A0AAV6UTY3</accession>
<proteinExistence type="predicted"/>
<sequence>MKGDTIRHFTSKNEKRDKSAKKKKQAFKGSEKSNYERGHNKIFHFQTQERRPVFKEETTNNGKDVKSLNMKENTIKHFTSKHEKEDKSSKKKQPRVQRK</sequence>